<dbReference type="InterPro" id="IPR007278">
    <property type="entry name" value="DUF397"/>
</dbReference>
<dbReference type="RefSeq" id="WP_235038727.1">
    <property type="nucleotide sequence ID" value="NZ_FWXV01000003.1"/>
</dbReference>
<dbReference type="EMBL" id="FWXV01000003">
    <property type="protein sequence ID" value="SMD05502.1"/>
    <property type="molecule type" value="Genomic_DNA"/>
</dbReference>
<evidence type="ECO:0000313" key="3">
    <source>
        <dbReference type="Proteomes" id="UP000192674"/>
    </source>
</evidence>
<organism evidence="2 3">
    <name type="scientific">Kibdelosporangium aridum</name>
    <dbReference type="NCBI Taxonomy" id="2030"/>
    <lineage>
        <taxon>Bacteria</taxon>
        <taxon>Bacillati</taxon>
        <taxon>Actinomycetota</taxon>
        <taxon>Actinomycetes</taxon>
        <taxon>Pseudonocardiales</taxon>
        <taxon>Pseudonocardiaceae</taxon>
        <taxon>Kibdelosporangium</taxon>
    </lineage>
</organism>
<dbReference type="Proteomes" id="UP000192674">
    <property type="component" value="Unassembled WGS sequence"/>
</dbReference>
<dbReference type="AlphaFoldDB" id="A0A1W2E7T2"/>
<proteinExistence type="predicted"/>
<feature type="domain" description="DUF397" evidence="1">
    <location>
        <begin position="38"/>
        <end position="91"/>
    </location>
</feature>
<dbReference type="Pfam" id="PF04149">
    <property type="entry name" value="DUF397"/>
    <property type="match status" value="1"/>
</dbReference>
<name>A0A1W2E7T2_KIBAR</name>
<reference evidence="2 3" key="1">
    <citation type="submission" date="2017-04" db="EMBL/GenBank/DDBJ databases">
        <authorList>
            <person name="Afonso C.L."/>
            <person name="Miller P.J."/>
            <person name="Scott M.A."/>
            <person name="Spackman E."/>
            <person name="Goraichik I."/>
            <person name="Dimitrov K.M."/>
            <person name="Suarez D.L."/>
            <person name="Swayne D.E."/>
        </authorList>
    </citation>
    <scope>NUCLEOTIDE SEQUENCE [LARGE SCALE GENOMIC DNA]</scope>
    <source>
        <strain evidence="2 3">DSM 43828</strain>
    </source>
</reference>
<sequence>MREHDYLPSSAFDGARWQKAAASAPNSDCVEFTKIDNAQWQKATASAPNDDCVEFAQLGPVIGLRDSKLGPDSPILQFTPAEIAAMLDGAKKGEFDHLI</sequence>
<protein>
    <recommendedName>
        <fullName evidence="1">DUF397 domain-containing protein</fullName>
    </recommendedName>
</protein>
<accession>A0A1W2E7T2</accession>
<evidence type="ECO:0000259" key="1">
    <source>
        <dbReference type="Pfam" id="PF04149"/>
    </source>
</evidence>
<gene>
    <name evidence="2" type="ORF">SAMN05661093_03966</name>
</gene>
<evidence type="ECO:0000313" key="2">
    <source>
        <dbReference type="EMBL" id="SMD05502.1"/>
    </source>
</evidence>
<keyword evidence="3" id="KW-1185">Reference proteome</keyword>